<evidence type="ECO:0000313" key="2">
    <source>
        <dbReference type="EMBL" id="AZP55474.1"/>
    </source>
</evidence>
<evidence type="ECO:0000256" key="1">
    <source>
        <dbReference type="SAM" id="Phobius"/>
    </source>
</evidence>
<feature type="transmembrane region" description="Helical" evidence="1">
    <location>
        <begin position="549"/>
        <end position="570"/>
    </location>
</feature>
<keyword evidence="3" id="KW-1185">Reference proteome</keyword>
<dbReference type="RefSeq" id="YP_010087200.1">
    <property type="nucleotide sequence ID" value="NC_055512.1"/>
</dbReference>
<reference evidence="2" key="1">
    <citation type="submission" date="2018-10" db="EMBL/GenBank/DDBJ databases">
        <title>Molecular characterization of a divergent member of the viral genus Nucleorhabdovirus, (Morogoro maize-associated virus) detected in maize (Zea mays) in Tanzania.</title>
        <authorList>
            <person name="Read D.A."/>
            <person name="Featherston J."/>
            <person name="Rees D.J.G."/>
            <person name="Thompson G.D."/>
            <person name="Roberts R."/>
            <person name="Flett B.C."/>
            <person name="Mashingaidze K."/>
            <person name="Pietersen G."/>
            <person name="Kiula B."/>
            <person name="Kullaya A."/>
            <person name="Mbega E."/>
        </authorList>
    </citation>
    <scope>NUCLEOTIDE SEQUENCE [LARGE SCALE GENOMIC DNA]</scope>
    <source>
        <strain evidence="2">16-0112</strain>
    </source>
</reference>
<evidence type="ECO:0000313" key="3">
    <source>
        <dbReference type="Proteomes" id="UP000500784"/>
    </source>
</evidence>
<proteinExistence type="predicted"/>
<name>A0A3Q9D265_9RHAB</name>
<keyword evidence="1" id="KW-1133">Transmembrane helix</keyword>
<keyword evidence="1" id="KW-0472">Membrane</keyword>
<keyword evidence="1" id="KW-0812">Transmembrane</keyword>
<sequence length="589" mass="65055">MSSSLLFLLLLVGYASASPPLLLGRISDTIKGSGDDIGEADLYPLYECGKQDVGVPVTSWYGACRGACSMTHNTTDASLEVFFRNDSVGWIDVLSLQTTPITKSSHVTWYGECEKTTDVGSSMPAPADIIDRITPLLIEGLQTWPYGGAIHVHDTIGHPECKYTSDGAISGWRVLISKRTIELKSDIAGEGYIVDPDLGYVFPVADGKGRGRYWWVWAPSNIPHQGCYFKSAGEANCTLLMDTYTYSCPNLNVAFSARVGTHLSDTCVGDVNISTDGITYKILSHKHVGSISNQLIELWHQSQEALTQQLIIVINDALGKIETSYCESTCDLTEMIVSQNSERPMVIETPVGPWLPSSKNGGLSVVPCQSEPGLVVITPVETCLSPFLLKVKSMKSGDTFWWNPIDSHVSPETLCLGHDEDEIYLRSQTRKPLMFEFWKGAYIIDYPYNTTGHWLSNPGGHIHRSSKWFPSISSLIYTVPINLPMITKGVDHKVKQVMSTVGDLGNTTSSPWYGWLIPITKKTARLVGNVSMSILIWWRELESEVKNSIIFISLIILGLLISLPILRYLFSSRPSYTPVKNTISWSGPK</sequence>
<organism evidence="2 3">
    <name type="scientific">Morogoro maize-associated virus</name>
    <dbReference type="NCBI Taxonomy" id="2497337"/>
    <lineage>
        <taxon>Viruses</taxon>
        <taxon>Riboviria</taxon>
        <taxon>Orthornavirae</taxon>
        <taxon>Negarnaviricota</taxon>
        <taxon>Haploviricotina</taxon>
        <taxon>Monjiviricetes</taxon>
        <taxon>Mononegavirales</taxon>
        <taxon>Rhabdoviridae</taxon>
        <taxon>Betarhabdovirinae</taxon>
        <taxon>Alphanucleorhabdovirus</taxon>
        <taxon>Alphanucleorhabdovirus morogoromaydis</taxon>
    </lineage>
</organism>
<dbReference type="KEGG" id="vg:65102455"/>
<protein>
    <submittedName>
        <fullName evidence="2">Glycoprotein</fullName>
    </submittedName>
</protein>
<dbReference type="GeneID" id="65102455"/>
<accession>A0A3Q9D265</accession>
<dbReference type="EMBL" id="MK063878">
    <property type="protein sequence ID" value="AZP55474.1"/>
    <property type="molecule type" value="Viral_cRNA"/>
</dbReference>
<dbReference type="Proteomes" id="UP000500784">
    <property type="component" value="Segment"/>
</dbReference>